<dbReference type="AlphaFoldDB" id="X0H472"/>
<dbReference type="EMBL" id="JH659004">
    <property type="protein sequence ID" value="EXL66786.1"/>
    <property type="molecule type" value="Genomic_DNA"/>
</dbReference>
<accession>X0H472</accession>
<dbReference type="Proteomes" id="UP000030676">
    <property type="component" value="Unassembled WGS sequence"/>
</dbReference>
<name>X0H472_FUSOX</name>
<protein>
    <submittedName>
        <fullName evidence="1">Uncharacterized protein</fullName>
    </submittedName>
</protein>
<sequence length="112" mass="12245">MRHVPPMVARKRIRGNSVLVFPSLVGLSIDAFQCNVFVSFGRDEQYGRKHDIPNHLVLAAQDTGWVELYPLGTVNSDVGRPDCGEYSGSVLSSLPAPVDALAVYRDVVFSKA</sequence>
<proteinExistence type="predicted"/>
<gene>
    <name evidence="1" type="ORF">FOPG_17056</name>
</gene>
<reference evidence="1" key="1">
    <citation type="submission" date="2011-11" db="EMBL/GenBank/DDBJ databases">
        <title>The Genome Sequence of Fusarium oxysporum PHW808.</title>
        <authorList>
            <consortium name="The Broad Institute Genome Sequencing Platform"/>
            <person name="Ma L.-J."/>
            <person name="Gale L.R."/>
            <person name="Schwartz D.C."/>
            <person name="Zhou S."/>
            <person name="Corby-Kistler H."/>
            <person name="Young S.K."/>
            <person name="Zeng Q."/>
            <person name="Gargeya S."/>
            <person name="Fitzgerald M."/>
            <person name="Haas B."/>
            <person name="Abouelleil A."/>
            <person name="Alvarado L."/>
            <person name="Arachchi H.M."/>
            <person name="Berlin A."/>
            <person name="Brown A."/>
            <person name="Chapman S.B."/>
            <person name="Chen Z."/>
            <person name="Dunbar C."/>
            <person name="Freedman E."/>
            <person name="Gearin G."/>
            <person name="Goldberg J."/>
            <person name="Griggs A."/>
            <person name="Gujja S."/>
            <person name="Heiman D."/>
            <person name="Howarth C."/>
            <person name="Larson L."/>
            <person name="Lui A."/>
            <person name="MacDonald P.J.P."/>
            <person name="Montmayeur A."/>
            <person name="Murphy C."/>
            <person name="Neiman D."/>
            <person name="Pearson M."/>
            <person name="Priest M."/>
            <person name="Roberts A."/>
            <person name="Saif S."/>
            <person name="Shea T."/>
            <person name="Shenoy N."/>
            <person name="Sisk P."/>
            <person name="Stolte C."/>
            <person name="Sykes S."/>
            <person name="Wortman J."/>
            <person name="Nusbaum C."/>
            <person name="Birren B."/>
        </authorList>
    </citation>
    <scope>NUCLEOTIDE SEQUENCE [LARGE SCALE GENOMIC DNA]</scope>
    <source>
        <strain evidence="1">54008</strain>
    </source>
</reference>
<dbReference type="OrthoDB" id="10427810at2759"/>
<evidence type="ECO:0000313" key="1">
    <source>
        <dbReference type="EMBL" id="EXL66786.1"/>
    </source>
</evidence>
<reference evidence="1" key="2">
    <citation type="submission" date="2012-05" db="EMBL/GenBank/DDBJ databases">
        <title>The Genome Annotation of Fusarium oxysporum PHW808.</title>
        <authorList>
            <consortium name="The Broad Institute Genomics Platform"/>
            <person name="Ma L.-J."/>
            <person name="Corby-Kistler H."/>
            <person name="Broz K."/>
            <person name="Gale L.R."/>
            <person name="Jonkers W."/>
            <person name="O'Donnell K."/>
            <person name="Ploetz R."/>
            <person name="Steinberg C."/>
            <person name="Schwartz D.C."/>
            <person name="VanEtten H."/>
            <person name="Zhou S."/>
            <person name="Young S.K."/>
            <person name="Zeng Q."/>
            <person name="Gargeya S."/>
            <person name="Fitzgerald M."/>
            <person name="Abouelleil A."/>
            <person name="Alvarado L."/>
            <person name="Chapman S.B."/>
            <person name="Gainer-Dewar J."/>
            <person name="Goldberg J."/>
            <person name="Griggs A."/>
            <person name="Gujja S."/>
            <person name="Hansen M."/>
            <person name="Howarth C."/>
            <person name="Imamovic A."/>
            <person name="Ireland A."/>
            <person name="Larimer J."/>
            <person name="McCowan C."/>
            <person name="Murphy C."/>
            <person name="Pearson M."/>
            <person name="Poon T.W."/>
            <person name="Priest M."/>
            <person name="Roberts A."/>
            <person name="Saif S."/>
            <person name="Shea T."/>
            <person name="Sykes S."/>
            <person name="Wortman J."/>
            <person name="Nusbaum C."/>
            <person name="Birren B."/>
        </authorList>
    </citation>
    <scope>NUCLEOTIDE SEQUENCE</scope>
    <source>
        <strain evidence="1">54008</strain>
    </source>
</reference>
<organism evidence="1">
    <name type="scientific">Fusarium oxysporum f. sp. conglutinans race 2 54008</name>
    <dbReference type="NCBI Taxonomy" id="1089457"/>
    <lineage>
        <taxon>Eukaryota</taxon>
        <taxon>Fungi</taxon>
        <taxon>Dikarya</taxon>
        <taxon>Ascomycota</taxon>
        <taxon>Pezizomycotina</taxon>
        <taxon>Sordariomycetes</taxon>
        <taxon>Hypocreomycetidae</taxon>
        <taxon>Hypocreales</taxon>
        <taxon>Nectriaceae</taxon>
        <taxon>Fusarium</taxon>
        <taxon>Fusarium oxysporum species complex</taxon>
    </lineage>
</organism>
<dbReference type="HOGENOM" id="CLU_2145998_0_0_1"/>